<keyword evidence="9 13" id="KW-0694">RNA-binding</keyword>
<dbReference type="Gene3D" id="3.10.20.30">
    <property type="match status" value="1"/>
</dbReference>
<evidence type="ECO:0000256" key="12">
    <source>
        <dbReference type="ARBA" id="ARBA00049515"/>
    </source>
</evidence>
<feature type="domain" description="Aminoacyl-transfer RNA synthetases class-II family profile" evidence="15">
    <location>
        <begin position="285"/>
        <end position="641"/>
    </location>
</feature>
<evidence type="ECO:0000259" key="15">
    <source>
        <dbReference type="PROSITE" id="PS50862"/>
    </source>
</evidence>
<evidence type="ECO:0000256" key="10">
    <source>
        <dbReference type="ARBA" id="ARBA00022917"/>
    </source>
</evidence>
<dbReference type="InterPro" id="IPR002320">
    <property type="entry name" value="Thr-tRNA-ligase_IIa"/>
</dbReference>
<dbReference type="KEGG" id="ahel:Q31a_03880"/>
<feature type="domain" description="TGS" evidence="16">
    <location>
        <begin position="35"/>
        <end position="98"/>
    </location>
</feature>
<dbReference type="Gene3D" id="3.40.50.800">
    <property type="entry name" value="Anticodon-binding domain"/>
    <property type="match status" value="1"/>
</dbReference>
<dbReference type="InterPro" id="IPR033728">
    <property type="entry name" value="ThrRS_core"/>
</dbReference>
<feature type="binding site" evidence="13">
    <location>
        <position position="618"/>
    </location>
    <ligand>
        <name>Zn(2+)</name>
        <dbReference type="ChEBI" id="CHEBI:29105"/>
        <note>catalytic</note>
    </ligand>
</feature>
<dbReference type="SUPFAM" id="SSF52954">
    <property type="entry name" value="Class II aaRS ABD-related"/>
    <property type="match status" value="1"/>
</dbReference>
<dbReference type="Gene3D" id="3.30.54.20">
    <property type="match status" value="1"/>
</dbReference>
<dbReference type="FunFam" id="3.40.50.800:FF:000001">
    <property type="entry name" value="Threonine--tRNA ligase"/>
    <property type="match status" value="1"/>
</dbReference>
<evidence type="ECO:0000256" key="1">
    <source>
        <dbReference type="ARBA" id="ARBA00008226"/>
    </source>
</evidence>
<dbReference type="HAMAP" id="MF_00184">
    <property type="entry name" value="Thr_tRNA_synth"/>
    <property type="match status" value="1"/>
</dbReference>
<dbReference type="GO" id="GO:0006435">
    <property type="term" value="P:threonyl-tRNA aminoacylation"/>
    <property type="evidence" value="ECO:0007669"/>
    <property type="project" value="UniProtKB-UniRule"/>
</dbReference>
<feature type="region of interest" description="Disordered" evidence="14">
    <location>
        <begin position="748"/>
        <end position="767"/>
    </location>
</feature>
<dbReference type="AlphaFoldDB" id="A0A518G0H9"/>
<feature type="binding site" evidence="13">
    <location>
        <position position="489"/>
    </location>
    <ligand>
        <name>Zn(2+)</name>
        <dbReference type="ChEBI" id="CHEBI:29105"/>
        <note>catalytic</note>
    </ligand>
</feature>
<dbReference type="CDD" id="cd00771">
    <property type="entry name" value="ThrRS_core"/>
    <property type="match status" value="1"/>
</dbReference>
<dbReference type="EMBL" id="CP036298">
    <property type="protein sequence ID" value="QDV22105.1"/>
    <property type="molecule type" value="Genomic_DNA"/>
</dbReference>
<dbReference type="InterPro" id="IPR045864">
    <property type="entry name" value="aa-tRNA-synth_II/BPL/LPL"/>
</dbReference>
<proteinExistence type="inferred from homology"/>
<keyword evidence="18" id="KW-1185">Reference proteome</keyword>
<comment type="cofactor">
    <cofactor evidence="13">
        <name>Zn(2+)</name>
        <dbReference type="ChEBI" id="CHEBI:29105"/>
    </cofactor>
    <text evidence="13">Binds 1 zinc ion per subunit.</text>
</comment>
<sequence>MATFCWGSAVPYWEPLNLKHLRDLLYGSPLPLQEMLPVLQVQLPDGSIVEHPETATALDVAEKIGSRLAKAVVAAKIGDRVVDAMRPLKDITDESPVPLKLLTERDPEALDVLRHSSAHIMARAVMRLYDGVSLAFGPTINNGFYYDFELKQKISEDDFEAIEQEMAKIIAEAEPFEQFLLNREEAVKLCADLKQSLKVEHIETGLADHEELGFYRQGEFVDLCRGPHIPNASKVKAFKLLSVAGAYWKGDAKGKQLQRLYGTSWFNPKDQQKYLDQLTEARRRDHRVLGKKLGLFQINPEVGQGLCLWLPKGARVRVLLEDFLRNELLQRGYDPVFSPHIGRVELYETSGHFPYYRDSQFPPLFVEQAGSLIDAWIDRLQSPEGLTIEAERQLSEAAEVLGAELPNYKPESEVADRVAVLQTWQRAHERYLIKPMNCPHHAQIFKAQPRSYKQLPLRFMEFGSVYRYEQTGELNGMLRVRGLTQDDAHIFCTQDQVEEEFRRTIELTRFVLESVGLSDYRVQLSLRDPKSDKYVGSDENWNKAEAALRRVLEESGLEFSAAEGEAAFYGPKADFMVRDCIGRQWQLGTVQLDYNLPERFKLEYVGSDNGVHRPVMIHRAPFGSLERFVGMLIEHFAGAFPMWLAPEQVRLCPLSEKTNDYALELERKMTAAGLRVTTDVRGAKVQAKIRDAQLELIPYMAVVGPKEAEAGAIALRDRIDGDLGAMPFDAALEKLLEEVRNRTIRQVAKQEEQTELPETAETGGHEY</sequence>
<dbReference type="GO" id="GO:0005737">
    <property type="term" value="C:cytoplasm"/>
    <property type="evidence" value="ECO:0007669"/>
    <property type="project" value="UniProtKB-SubCell"/>
</dbReference>
<organism evidence="17 18">
    <name type="scientific">Aureliella helgolandensis</name>
    <dbReference type="NCBI Taxonomy" id="2527968"/>
    <lineage>
        <taxon>Bacteria</taxon>
        <taxon>Pseudomonadati</taxon>
        <taxon>Planctomycetota</taxon>
        <taxon>Planctomycetia</taxon>
        <taxon>Pirellulales</taxon>
        <taxon>Pirellulaceae</taxon>
        <taxon>Aureliella</taxon>
    </lineage>
</organism>
<comment type="subunit">
    <text evidence="13">Homodimer.</text>
</comment>
<dbReference type="GO" id="GO:0005524">
    <property type="term" value="F:ATP binding"/>
    <property type="evidence" value="ECO:0007669"/>
    <property type="project" value="UniProtKB-UniRule"/>
</dbReference>
<evidence type="ECO:0000313" key="18">
    <source>
        <dbReference type="Proteomes" id="UP000318017"/>
    </source>
</evidence>
<dbReference type="InterPro" id="IPR012675">
    <property type="entry name" value="Beta-grasp_dom_sf"/>
</dbReference>
<dbReference type="GO" id="GO:0000049">
    <property type="term" value="F:tRNA binding"/>
    <property type="evidence" value="ECO:0007669"/>
    <property type="project" value="UniProtKB-KW"/>
</dbReference>
<dbReference type="Pfam" id="PF00587">
    <property type="entry name" value="tRNA-synt_2b"/>
    <property type="match status" value="1"/>
</dbReference>
<dbReference type="Gene3D" id="3.30.930.10">
    <property type="entry name" value="Bira Bifunctional Protein, Domain 2"/>
    <property type="match status" value="1"/>
</dbReference>
<dbReference type="PRINTS" id="PR01047">
    <property type="entry name" value="TRNASYNTHTHR"/>
</dbReference>
<dbReference type="FunFam" id="3.30.980.10:FF:000005">
    <property type="entry name" value="Threonyl-tRNA synthetase, mitochondrial"/>
    <property type="match status" value="1"/>
</dbReference>
<dbReference type="InterPro" id="IPR047246">
    <property type="entry name" value="ThrRS_anticodon"/>
</dbReference>
<dbReference type="CDD" id="cd00860">
    <property type="entry name" value="ThrRS_anticodon"/>
    <property type="match status" value="1"/>
</dbReference>
<dbReference type="Pfam" id="PF07973">
    <property type="entry name" value="tRNA_SAD"/>
    <property type="match status" value="1"/>
</dbReference>
<gene>
    <name evidence="13 17" type="primary">thrS</name>
    <name evidence="17" type="ORF">Q31a_03880</name>
</gene>
<dbReference type="SUPFAM" id="SSF55186">
    <property type="entry name" value="ThrRS/AlaRS common domain"/>
    <property type="match status" value="1"/>
</dbReference>
<comment type="caution">
    <text evidence="13">Lacks conserved residue(s) required for the propagation of feature annotation.</text>
</comment>
<dbReference type="SMART" id="SM00863">
    <property type="entry name" value="tRNA_SAD"/>
    <property type="match status" value="1"/>
</dbReference>
<evidence type="ECO:0000256" key="14">
    <source>
        <dbReference type="SAM" id="MobiDB-lite"/>
    </source>
</evidence>
<dbReference type="PANTHER" id="PTHR11451:SF44">
    <property type="entry name" value="THREONINE--TRNA LIGASE, CHLOROPLASTIC_MITOCHONDRIAL 2"/>
    <property type="match status" value="1"/>
</dbReference>
<evidence type="ECO:0000256" key="4">
    <source>
        <dbReference type="ARBA" id="ARBA00022598"/>
    </source>
</evidence>
<keyword evidence="10 13" id="KW-0648">Protein biosynthesis</keyword>
<dbReference type="InterPro" id="IPR002314">
    <property type="entry name" value="aa-tRNA-synt_IIb"/>
</dbReference>
<dbReference type="Pfam" id="PF03129">
    <property type="entry name" value="HGTP_anticodon"/>
    <property type="match status" value="1"/>
</dbReference>
<comment type="similarity">
    <text evidence="1 13">Belongs to the class-II aminoacyl-tRNA synthetase family.</text>
</comment>
<dbReference type="InterPro" id="IPR006195">
    <property type="entry name" value="aa-tRNA-synth_II"/>
</dbReference>
<protein>
    <recommendedName>
        <fullName evidence="13">Threonine--tRNA ligase</fullName>
        <ecNumber evidence="13">6.1.1.3</ecNumber>
    </recommendedName>
    <alternativeName>
        <fullName evidence="13">Threonyl-tRNA synthetase</fullName>
        <shortName evidence="13">ThrRS</shortName>
    </alternativeName>
</protein>
<comment type="catalytic activity">
    <reaction evidence="12 13">
        <text>tRNA(Thr) + L-threonine + ATP = L-threonyl-tRNA(Thr) + AMP + diphosphate + H(+)</text>
        <dbReference type="Rhea" id="RHEA:24624"/>
        <dbReference type="Rhea" id="RHEA-COMP:9670"/>
        <dbReference type="Rhea" id="RHEA-COMP:9704"/>
        <dbReference type="ChEBI" id="CHEBI:15378"/>
        <dbReference type="ChEBI" id="CHEBI:30616"/>
        <dbReference type="ChEBI" id="CHEBI:33019"/>
        <dbReference type="ChEBI" id="CHEBI:57926"/>
        <dbReference type="ChEBI" id="CHEBI:78442"/>
        <dbReference type="ChEBI" id="CHEBI:78534"/>
        <dbReference type="ChEBI" id="CHEBI:456215"/>
        <dbReference type="EC" id="6.1.1.3"/>
    </reaction>
</comment>
<keyword evidence="8 13" id="KW-0067">ATP-binding</keyword>
<dbReference type="InterPro" id="IPR012676">
    <property type="entry name" value="TGS-like"/>
</dbReference>
<keyword evidence="11 13" id="KW-0030">Aminoacyl-tRNA synthetase</keyword>
<reference evidence="17 18" key="1">
    <citation type="submission" date="2019-02" db="EMBL/GenBank/DDBJ databases">
        <title>Deep-cultivation of Planctomycetes and their phenomic and genomic characterization uncovers novel biology.</title>
        <authorList>
            <person name="Wiegand S."/>
            <person name="Jogler M."/>
            <person name="Boedeker C."/>
            <person name="Pinto D."/>
            <person name="Vollmers J."/>
            <person name="Rivas-Marin E."/>
            <person name="Kohn T."/>
            <person name="Peeters S.H."/>
            <person name="Heuer A."/>
            <person name="Rast P."/>
            <person name="Oberbeckmann S."/>
            <person name="Bunk B."/>
            <person name="Jeske O."/>
            <person name="Meyerdierks A."/>
            <person name="Storesund J.E."/>
            <person name="Kallscheuer N."/>
            <person name="Luecker S."/>
            <person name="Lage O.M."/>
            <person name="Pohl T."/>
            <person name="Merkel B.J."/>
            <person name="Hornburger P."/>
            <person name="Mueller R.-W."/>
            <person name="Bruemmer F."/>
            <person name="Labrenz M."/>
            <person name="Spormann A.M."/>
            <person name="Op den Camp H."/>
            <person name="Overmann J."/>
            <person name="Amann R."/>
            <person name="Jetten M.S.M."/>
            <person name="Mascher T."/>
            <person name="Medema M.H."/>
            <person name="Devos D.P."/>
            <person name="Kaster A.-K."/>
            <person name="Ovreas L."/>
            <person name="Rohde M."/>
            <person name="Galperin M.Y."/>
            <person name="Jogler C."/>
        </authorList>
    </citation>
    <scope>NUCLEOTIDE SEQUENCE [LARGE SCALE GENOMIC DNA]</scope>
    <source>
        <strain evidence="17 18">Q31a</strain>
    </source>
</reference>
<keyword evidence="4 13" id="KW-0436">Ligase</keyword>
<evidence type="ECO:0000256" key="13">
    <source>
        <dbReference type="HAMAP-Rule" id="MF_00184"/>
    </source>
</evidence>
<dbReference type="GO" id="GO:0046872">
    <property type="term" value="F:metal ion binding"/>
    <property type="evidence" value="ECO:0007669"/>
    <property type="project" value="UniProtKB-KW"/>
</dbReference>
<dbReference type="InterPro" id="IPR012947">
    <property type="entry name" value="tRNA_SAD"/>
</dbReference>
<dbReference type="CDD" id="cd01667">
    <property type="entry name" value="TGS_ThrRS"/>
    <property type="match status" value="1"/>
</dbReference>
<keyword evidence="5 13" id="KW-0479">Metal-binding</keyword>
<evidence type="ECO:0000256" key="9">
    <source>
        <dbReference type="ARBA" id="ARBA00022884"/>
    </source>
</evidence>
<name>A0A518G0H9_9BACT</name>
<dbReference type="PANTHER" id="PTHR11451">
    <property type="entry name" value="THREONINE-TRNA LIGASE"/>
    <property type="match status" value="1"/>
</dbReference>
<evidence type="ECO:0000256" key="3">
    <source>
        <dbReference type="ARBA" id="ARBA00022555"/>
    </source>
</evidence>
<dbReference type="InterPro" id="IPR018163">
    <property type="entry name" value="Thr/Ala-tRNA-synth_IIc_edit"/>
</dbReference>
<keyword evidence="2 13" id="KW-0963">Cytoplasm</keyword>
<dbReference type="PROSITE" id="PS51880">
    <property type="entry name" value="TGS"/>
    <property type="match status" value="1"/>
</dbReference>
<dbReference type="SUPFAM" id="SSF55681">
    <property type="entry name" value="Class II aaRS and biotin synthetases"/>
    <property type="match status" value="1"/>
</dbReference>
<dbReference type="FunFam" id="3.30.930.10:FF:000002">
    <property type="entry name" value="Threonine--tRNA ligase"/>
    <property type="match status" value="1"/>
</dbReference>
<evidence type="ECO:0000313" key="17">
    <source>
        <dbReference type="EMBL" id="QDV22105.1"/>
    </source>
</evidence>
<dbReference type="Proteomes" id="UP000318017">
    <property type="component" value="Chromosome"/>
</dbReference>
<evidence type="ECO:0000256" key="11">
    <source>
        <dbReference type="ARBA" id="ARBA00023146"/>
    </source>
</evidence>
<dbReference type="InterPro" id="IPR004154">
    <property type="entry name" value="Anticodon-bd"/>
</dbReference>
<dbReference type="SUPFAM" id="SSF81271">
    <property type="entry name" value="TGS-like"/>
    <property type="match status" value="1"/>
</dbReference>
<dbReference type="InterPro" id="IPR004095">
    <property type="entry name" value="TGS"/>
</dbReference>
<evidence type="ECO:0000256" key="6">
    <source>
        <dbReference type="ARBA" id="ARBA00022741"/>
    </source>
</evidence>
<evidence type="ECO:0000256" key="8">
    <source>
        <dbReference type="ARBA" id="ARBA00022840"/>
    </source>
</evidence>
<dbReference type="EC" id="6.1.1.3" evidence="13"/>
<accession>A0A518G0H9</accession>
<keyword evidence="7 13" id="KW-0862">Zinc</keyword>
<evidence type="ECO:0000256" key="2">
    <source>
        <dbReference type="ARBA" id="ARBA00022490"/>
    </source>
</evidence>
<evidence type="ECO:0000256" key="5">
    <source>
        <dbReference type="ARBA" id="ARBA00022723"/>
    </source>
</evidence>
<keyword evidence="3 13" id="KW-0820">tRNA-binding</keyword>
<dbReference type="Pfam" id="PF02824">
    <property type="entry name" value="TGS"/>
    <property type="match status" value="1"/>
</dbReference>
<dbReference type="Gene3D" id="3.30.980.10">
    <property type="entry name" value="Threonyl-trna Synthetase, Chain A, domain 2"/>
    <property type="match status" value="1"/>
</dbReference>
<dbReference type="NCBIfam" id="TIGR00418">
    <property type="entry name" value="thrS"/>
    <property type="match status" value="1"/>
</dbReference>
<comment type="subcellular location">
    <subcellularLocation>
        <location evidence="13">Cytoplasm</location>
    </subcellularLocation>
</comment>
<feature type="binding site" evidence="13">
    <location>
        <position position="438"/>
    </location>
    <ligand>
        <name>Zn(2+)</name>
        <dbReference type="ChEBI" id="CHEBI:29105"/>
        <note>catalytic</note>
    </ligand>
</feature>
<evidence type="ECO:0000256" key="7">
    <source>
        <dbReference type="ARBA" id="ARBA00022833"/>
    </source>
</evidence>
<dbReference type="PROSITE" id="PS50862">
    <property type="entry name" value="AA_TRNA_LIGASE_II"/>
    <property type="match status" value="1"/>
</dbReference>
<dbReference type="InterPro" id="IPR036621">
    <property type="entry name" value="Anticodon-bd_dom_sf"/>
</dbReference>
<dbReference type="GO" id="GO:0004829">
    <property type="term" value="F:threonine-tRNA ligase activity"/>
    <property type="evidence" value="ECO:0007669"/>
    <property type="project" value="UniProtKB-UniRule"/>
</dbReference>
<keyword evidence="6 13" id="KW-0547">Nucleotide-binding</keyword>
<evidence type="ECO:0000259" key="16">
    <source>
        <dbReference type="PROSITE" id="PS51880"/>
    </source>
</evidence>